<dbReference type="PROSITE" id="PS50404">
    <property type="entry name" value="GST_NTER"/>
    <property type="match status" value="1"/>
</dbReference>
<dbReference type="Gene3D" id="3.40.30.10">
    <property type="entry name" value="Glutaredoxin"/>
    <property type="match status" value="1"/>
</dbReference>
<dbReference type="EMBL" id="VJMJ01000052">
    <property type="protein sequence ID" value="KAF0740443.1"/>
    <property type="molecule type" value="Genomic_DNA"/>
</dbReference>
<dbReference type="PANTHER" id="PTHR44051:SF8">
    <property type="entry name" value="GLUTATHIONE S-TRANSFERASE GSTA"/>
    <property type="match status" value="1"/>
</dbReference>
<comment type="similarity">
    <text evidence="1">Belongs to the GST superfamily.</text>
</comment>
<dbReference type="InterPro" id="IPR004046">
    <property type="entry name" value="GST_C"/>
</dbReference>
<organism evidence="4 5">
    <name type="scientific">Aphanomyces euteiches</name>
    <dbReference type="NCBI Taxonomy" id="100861"/>
    <lineage>
        <taxon>Eukaryota</taxon>
        <taxon>Sar</taxon>
        <taxon>Stramenopiles</taxon>
        <taxon>Oomycota</taxon>
        <taxon>Saprolegniomycetes</taxon>
        <taxon>Saprolegniales</taxon>
        <taxon>Verrucalvaceae</taxon>
        <taxon>Aphanomyces</taxon>
    </lineage>
</organism>
<dbReference type="SUPFAM" id="SSF47616">
    <property type="entry name" value="GST C-terminal domain-like"/>
    <property type="match status" value="1"/>
</dbReference>
<protein>
    <recommendedName>
        <fullName evidence="6">Glutathione S-transferase</fullName>
    </recommendedName>
</protein>
<evidence type="ECO:0000313" key="5">
    <source>
        <dbReference type="Proteomes" id="UP000481153"/>
    </source>
</evidence>
<dbReference type="SFLD" id="SFLDG00358">
    <property type="entry name" value="Main_(cytGST)"/>
    <property type="match status" value="1"/>
</dbReference>
<dbReference type="InterPro" id="IPR004045">
    <property type="entry name" value="Glutathione_S-Trfase_N"/>
</dbReference>
<sequence length="318" mass="35032">MMTRAIIKHKLVRPAAFQALIPQFTKRTMSSSADWTPPNKIEDLFAAAAGNKFASINSPEAGARVQEDLPVGKAPLQLYSLGTPNGIKVSILLEELGVDYDAHFINISVGDQFKSGFVNVNPNSKIPALLDQEGPDGAPIHLFESASIALYLAEKYNRFLPSSPRLKAEVMNWVFWQMAGQGPMAGNFGHFFVYAPADKGAARDYGVARYGMEVQRLCSVLDKHLEGKTYIVGEEYSLADIICFPWANQLDTGYNHSSGKTAKDFLSFDKYKNIHAWMERIRARPAVQRGLKVCTGGVGKPGWKPLLTSNEVQFDGNS</sequence>
<gene>
    <name evidence="4" type="ORF">Ae201684_004178</name>
</gene>
<dbReference type="CDD" id="cd03178">
    <property type="entry name" value="GST_C_Ure2p_like"/>
    <property type="match status" value="1"/>
</dbReference>
<dbReference type="Pfam" id="PF13409">
    <property type="entry name" value="GST_N_2"/>
    <property type="match status" value="1"/>
</dbReference>
<dbReference type="Pfam" id="PF00043">
    <property type="entry name" value="GST_C"/>
    <property type="match status" value="1"/>
</dbReference>
<dbReference type="InterPro" id="IPR040079">
    <property type="entry name" value="Glutathione_S-Trfase"/>
</dbReference>
<evidence type="ECO:0000259" key="3">
    <source>
        <dbReference type="PROSITE" id="PS50405"/>
    </source>
</evidence>
<dbReference type="VEuPathDB" id="FungiDB:AeMF1_005298"/>
<dbReference type="SFLD" id="SFLDS00019">
    <property type="entry name" value="Glutathione_Transferase_(cytos"/>
    <property type="match status" value="1"/>
</dbReference>
<dbReference type="PROSITE" id="PS50405">
    <property type="entry name" value="GST_CTER"/>
    <property type="match status" value="1"/>
</dbReference>
<dbReference type="InterPro" id="IPR010987">
    <property type="entry name" value="Glutathione-S-Trfase_C-like"/>
</dbReference>
<proteinExistence type="inferred from homology"/>
<comment type="caution">
    <text evidence="4">The sequence shown here is derived from an EMBL/GenBank/DDBJ whole genome shotgun (WGS) entry which is preliminary data.</text>
</comment>
<dbReference type="InterPro" id="IPR036282">
    <property type="entry name" value="Glutathione-S-Trfase_C_sf"/>
</dbReference>
<dbReference type="PANTHER" id="PTHR44051">
    <property type="entry name" value="GLUTATHIONE S-TRANSFERASE-RELATED"/>
    <property type="match status" value="1"/>
</dbReference>
<dbReference type="SUPFAM" id="SSF52833">
    <property type="entry name" value="Thioredoxin-like"/>
    <property type="match status" value="1"/>
</dbReference>
<evidence type="ECO:0000313" key="4">
    <source>
        <dbReference type="EMBL" id="KAF0740443.1"/>
    </source>
</evidence>
<feature type="domain" description="GST N-terminal" evidence="2">
    <location>
        <begin position="73"/>
        <end position="160"/>
    </location>
</feature>
<name>A0A6G0XJF2_9STRA</name>
<keyword evidence="5" id="KW-1185">Reference proteome</keyword>
<dbReference type="InterPro" id="IPR036249">
    <property type="entry name" value="Thioredoxin-like_sf"/>
</dbReference>
<evidence type="ECO:0000256" key="1">
    <source>
        <dbReference type="ARBA" id="ARBA00007409"/>
    </source>
</evidence>
<dbReference type="CDD" id="cd03048">
    <property type="entry name" value="GST_N_Ure2p_like"/>
    <property type="match status" value="1"/>
</dbReference>
<dbReference type="AlphaFoldDB" id="A0A6G0XJF2"/>
<feature type="domain" description="GST C-terminal" evidence="3">
    <location>
        <begin position="163"/>
        <end position="306"/>
    </location>
</feature>
<reference evidence="4 5" key="1">
    <citation type="submission" date="2019-07" db="EMBL/GenBank/DDBJ databases">
        <title>Genomics analysis of Aphanomyces spp. identifies a new class of oomycete effector associated with host adaptation.</title>
        <authorList>
            <person name="Gaulin E."/>
        </authorList>
    </citation>
    <scope>NUCLEOTIDE SEQUENCE [LARGE SCALE GENOMIC DNA]</scope>
    <source>
        <strain evidence="4 5">ATCC 201684</strain>
    </source>
</reference>
<evidence type="ECO:0008006" key="6">
    <source>
        <dbReference type="Google" id="ProtNLM"/>
    </source>
</evidence>
<dbReference type="SFLD" id="SFLDG01151">
    <property type="entry name" value="Main.2:_Nu-like"/>
    <property type="match status" value="1"/>
</dbReference>
<dbReference type="Proteomes" id="UP000481153">
    <property type="component" value="Unassembled WGS sequence"/>
</dbReference>
<accession>A0A6G0XJF2</accession>
<evidence type="ECO:0000259" key="2">
    <source>
        <dbReference type="PROSITE" id="PS50404"/>
    </source>
</evidence>
<dbReference type="Gene3D" id="1.20.1050.10">
    <property type="match status" value="1"/>
</dbReference>